<evidence type="ECO:0000313" key="2">
    <source>
        <dbReference type="EMBL" id="OIR04033.1"/>
    </source>
</evidence>
<keyword evidence="1" id="KW-0472">Membrane</keyword>
<comment type="caution">
    <text evidence="2">The sequence shown here is derived from an EMBL/GenBank/DDBJ whole genome shotgun (WGS) entry which is preliminary data.</text>
</comment>
<evidence type="ECO:0000256" key="1">
    <source>
        <dbReference type="SAM" id="Phobius"/>
    </source>
</evidence>
<keyword evidence="1" id="KW-0812">Transmembrane</keyword>
<sequence length="174" mass="19222">MEDSILNRIPRLSDSELQQFLHRHESYRREVVEAAAAELRKRGVEVPEAQLTAIREALHVRDTGRAPLSSAEEARRSQFLRRLSRSVLIVGLVAAATIFALAKPESPNPLGDEMDQKGTVRDLEKIGGSVNRLAVQYQNDFDSLWHGRALAGTVAALTLISAAGLRFAAGRRQE</sequence>
<name>A0A1J5S6D5_9ZZZZ</name>
<dbReference type="AlphaFoldDB" id="A0A1J5S6D5"/>
<reference evidence="2" key="1">
    <citation type="submission" date="2016-10" db="EMBL/GenBank/DDBJ databases">
        <title>Sequence of Gallionella enrichment culture.</title>
        <authorList>
            <person name="Poehlein A."/>
            <person name="Muehling M."/>
            <person name="Daniel R."/>
        </authorList>
    </citation>
    <scope>NUCLEOTIDE SEQUENCE</scope>
</reference>
<feature type="transmembrane region" description="Helical" evidence="1">
    <location>
        <begin position="149"/>
        <end position="169"/>
    </location>
</feature>
<proteinExistence type="predicted"/>
<dbReference type="EMBL" id="MLJW01000060">
    <property type="protein sequence ID" value="OIR04033.1"/>
    <property type="molecule type" value="Genomic_DNA"/>
</dbReference>
<feature type="transmembrane region" description="Helical" evidence="1">
    <location>
        <begin position="83"/>
        <end position="102"/>
    </location>
</feature>
<organism evidence="2">
    <name type="scientific">mine drainage metagenome</name>
    <dbReference type="NCBI Taxonomy" id="410659"/>
    <lineage>
        <taxon>unclassified sequences</taxon>
        <taxon>metagenomes</taxon>
        <taxon>ecological metagenomes</taxon>
    </lineage>
</organism>
<accession>A0A1J5S6D5</accession>
<protein>
    <submittedName>
        <fullName evidence="2">Uncharacterized protein</fullName>
    </submittedName>
</protein>
<gene>
    <name evidence="2" type="ORF">GALL_137640</name>
</gene>
<keyword evidence="1" id="KW-1133">Transmembrane helix</keyword>